<protein>
    <submittedName>
        <fullName evidence="1">Uncharacterized protein</fullName>
    </submittedName>
</protein>
<organism evidence="1 2">
    <name type="scientific">Candidatus Thiodiazotropha endoloripes</name>
    <dbReference type="NCBI Taxonomy" id="1818881"/>
    <lineage>
        <taxon>Bacteria</taxon>
        <taxon>Pseudomonadati</taxon>
        <taxon>Pseudomonadota</taxon>
        <taxon>Gammaproteobacteria</taxon>
        <taxon>Chromatiales</taxon>
        <taxon>Sedimenticolaceae</taxon>
        <taxon>Candidatus Thiodiazotropha</taxon>
    </lineage>
</organism>
<accession>A0A1E2UR71</accession>
<evidence type="ECO:0000313" key="1">
    <source>
        <dbReference type="EMBL" id="ODB96994.1"/>
    </source>
</evidence>
<evidence type="ECO:0000313" key="2">
    <source>
        <dbReference type="Proteomes" id="UP000094849"/>
    </source>
</evidence>
<keyword evidence="2" id="KW-1185">Reference proteome</keyword>
<dbReference type="AlphaFoldDB" id="A0A1E2UR71"/>
<proteinExistence type="predicted"/>
<dbReference type="STRING" id="1818881.A3196_09600"/>
<sequence>MGRQIDLLLPGLHWDTALKQLNDQEYRPKNLERVLGKAKIVAEPGTDLTTTLFSLFGVGVVADRDLPSGAVTAFTPDRQSDGDCWALATPVHLLADRDRLILIRLAPQSIESDYAQRLISRFNSHFETEGLSLVEVAQGQWCMKLSTLPDMTTSDIESVAGRHIETFMPSGRDSASWRGLLNEIQMLFYQEEMNQQRMLQGDSYVNGIWLSGFGVCPEIENRYRALFGSHPLLSGLARLSKLPVSDPPSDIAEATAEDGNIAILFTDLLEAELNADTGAWVKALSETEQKLCDLLEVVDSAEDKLSIYTCKGYRFEVRKRGSIVNLFKGNKSLFQILGFVNSDRK</sequence>
<dbReference type="Proteomes" id="UP000094849">
    <property type="component" value="Unassembled WGS sequence"/>
</dbReference>
<comment type="caution">
    <text evidence="1">The sequence shown here is derived from an EMBL/GenBank/DDBJ whole genome shotgun (WGS) entry which is preliminary data.</text>
</comment>
<name>A0A1E2UR71_9GAMM</name>
<reference evidence="1 2" key="1">
    <citation type="submission" date="2016-03" db="EMBL/GenBank/DDBJ databases">
        <title>Chemosynthetic sulphur-oxidizing symbionts of marine invertebrate animals are capable of nitrogen fixation.</title>
        <authorList>
            <person name="Petersen J.M."/>
            <person name="Kemper A."/>
            <person name="Gruber-Vodicka H."/>
            <person name="Cardini U."/>
            <person name="Geest Mvander."/>
            <person name="Kleiner M."/>
            <person name="Bulgheresi S."/>
            <person name="Fussmann M."/>
            <person name="Herbold C."/>
            <person name="Seah B.K.B."/>
            <person name="Antony C.Paul."/>
            <person name="Liu D."/>
            <person name="Belitz A."/>
            <person name="Weber M."/>
        </authorList>
    </citation>
    <scope>NUCLEOTIDE SEQUENCE [LARGE SCALE GENOMIC DNA]</scope>
    <source>
        <strain evidence="1">G_D</strain>
    </source>
</reference>
<dbReference type="RefSeq" id="WP_069024395.1">
    <property type="nucleotide sequence ID" value="NZ_LVJZ01000003.1"/>
</dbReference>
<dbReference type="EMBL" id="LVJZ01000003">
    <property type="protein sequence ID" value="ODB96994.1"/>
    <property type="molecule type" value="Genomic_DNA"/>
</dbReference>
<gene>
    <name evidence="1" type="ORF">A3196_09600</name>
</gene>